<comment type="subcellular location">
    <subcellularLocation>
        <location evidence="6">Cytoplasm</location>
    </subcellularLocation>
</comment>
<comment type="function">
    <text evidence="6">Ligates lysine onto the cytidine present at position 34 of the AUA codon-specific tRNA(Ile) that contains the anticodon CAU, in an ATP-dependent manner. Cytidine is converted to lysidine, thus changing the amino acid specificity of the tRNA from methionine to isoleucine.</text>
</comment>
<evidence type="ECO:0000256" key="4">
    <source>
        <dbReference type="ARBA" id="ARBA00022840"/>
    </source>
</evidence>
<feature type="binding site" evidence="6">
    <location>
        <begin position="36"/>
        <end position="41"/>
    </location>
    <ligand>
        <name>ATP</name>
        <dbReference type="ChEBI" id="CHEBI:30616"/>
    </ligand>
</feature>
<accession>A0A3D8I5J9</accession>
<keyword evidence="4 6" id="KW-0067">ATP-binding</keyword>
<evidence type="ECO:0000256" key="5">
    <source>
        <dbReference type="ARBA" id="ARBA00048539"/>
    </source>
</evidence>
<feature type="domain" description="tRNA(Ile)-lysidine/2-thiocytidine synthase N-terminal" evidence="7">
    <location>
        <begin position="31"/>
        <end position="200"/>
    </location>
</feature>
<sequence>MIPPHIAKQRLILSIYEQLSPATQSLKGGKHLLGFSGGVDSVALFFILLRLNVSFDIAIVHYHVRKQADEEVLYAKELAQKYHKQCFIAHAPHFHSDFEHNARNFRFRFFNDIMATHHYHSLILAHQLNDRFEWFIMQLTQGAGLNTLLGFDNKRTYPIVRPLESIPKNRLYEFCSVQKLKYFEDISNTNTHFKRNYFRHTFCNQMIEHFSGGIAKSMAYLEQDKLALLAQLCPQTLHLESLSQKLSCTDKTTIFAFDNKNEHLLLLACDRVAKYYAYILSSKQRDAIKKSHFNCKIHHIIIAKAPHKMFIAFDILSAYNISTHSPMDKAFKALCASLYIPPKLRPLLWSEFCLFAQISDFPQKNTNTDKSTLNKEIHHFCHIFYSKIKDFFSP</sequence>
<dbReference type="HAMAP" id="MF_01161">
    <property type="entry name" value="tRNA_Ile_lys_synt"/>
    <property type="match status" value="1"/>
</dbReference>
<dbReference type="GO" id="GO:0032267">
    <property type="term" value="F:tRNA(Ile)-lysidine synthase activity"/>
    <property type="evidence" value="ECO:0007669"/>
    <property type="project" value="UniProtKB-EC"/>
</dbReference>
<keyword evidence="3 6" id="KW-0547">Nucleotide-binding</keyword>
<dbReference type="Gene3D" id="3.40.50.620">
    <property type="entry name" value="HUPs"/>
    <property type="match status" value="1"/>
</dbReference>
<dbReference type="GO" id="GO:0005737">
    <property type="term" value="C:cytoplasm"/>
    <property type="evidence" value="ECO:0007669"/>
    <property type="project" value="UniProtKB-SubCell"/>
</dbReference>
<evidence type="ECO:0000313" key="9">
    <source>
        <dbReference type="Proteomes" id="UP000256599"/>
    </source>
</evidence>
<keyword evidence="1 6" id="KW-0436">Ligase</keyword>
<dbReference type="Proteomes" id="UP000256599">
    <property type="component" value="Unassembled WGS sequence"/>
</dbReference>
<evidence type="ECO:0000256" key="3">
    <source>
        <dbReference type="ARBA" id="ARBA00022741"/>
    </source>
</evidence>
<dbReference type="InterPro" id="IPR011063">
    <property type="entry name" value="TilS/TtcA_N"/>
</dbReference>
<name>A0A3D8I5J9_9HELI</name>
<organism evidence="8 9">
    <name type="scientific">Helicobacter marmotae</name>
    <dbReference type="NCBI Taxonomy" id="152490"/>
    <lineage>
        <taxon>Bacteria</taxon>
        <taxon>Pseudomonadati</taxon>
        <taxon>Campylobacterota</taxon>
        <taxon>Epsilonproteobacteria</taxon>
        <taxon>Campylobacterales</taxon>
        <taxon>Helicobacteraceae</taxon>
        <taxon>Helicobacter</taxon>
    </lineage>
</organism>
<keyword evidence="9" id="KW-1185">Reference proteome</keyword>
<gene>
    <name evidence="6 8" type="primary">tilS</name>
    <name evidence="8" type="ORF">CQA63_03470</name>
</gene>
<evidence type="ECO:0000256" key="1">
    <source>
        <dbReference type="ARBA" id="ARBA00022598"/>
    </source>
</evidence>
<comment type="caution">
    <text evidence="8">The sequence shown here is derived from an EMBL/GenBank/DDBJ whole genome shotgun (WGS) entry which is preliminary data.</text>
</comment>
<proteinExistence type="inferred from homology"/>
<dbReference type="NCBIfam" id="TIGR02432">
    <property type="entry name" value="lysidine_TilS_N"/>
    <property type="match status" value="1"/>
</dbReference>
<dbReference type="PANTHER" id="PTHR43033:SF1">
    <property type="entry name" value="TRNA(ILE)-LYSIDINE SYNTHASE-RELATED"/>
    <property type="match status" value="1"/>
</dbReference>
<evidence type="ECO:0000256" key="2">
    <source>
        <dbReference type="ARBA" id="ARBA00022694"/>
    </source>
</evidence>
<comment type="catalytic activity">
    <reaction evidence="5 6">
        <text>cytidine(34) in tRNA(Ile2) + L-lysine + ATP = lysidine(34) in tRNA(Ile2) + AMP + diphosphate + H(+)</text>
        <dbReference type="Rhea" id="RHEA:43744"/>
        <dbReference type="Rhea" id="RHEA-COMP:10625"/>
        <dbReference type="Rhea" id="RHEA-COMP:10670"/>
        <dbReference type="ChEBI" id="CHEBI:15378"/>
        <dbReference type="ChEBI" id="CHEBI:30616"/>
        <dbReference type="ChEBI" id="CHEBI:32551"/>
        <dbReference type="ChEBI" id="CHEBI:33019"/>
        <dbReference type="ChEBI" id="CHEBI:82748"/>
        <dbReference type="ChEBI" id="CHEBI:83665"/>
        <dbReference type="ChEBI" id="CHEBI:456215"/>
        <dbReference type="EC" id="6.3.4.19"/>
    </reaction>
</comment>
<keyword evidence="6" id="KW-0963">Cytoplasm</keyword>
<evidence type="ECO:0000259" key="7">
    <source>
        <dbReference type="Pfam" id="PF01171"/>
    </source>
</evidence>
<dbReference type="GO" id="GO:0005524">
    <property type="term" value="F:ATP binding"/>
    <property type="evidence" value="ECO:0007669"/>
    <property type="project" value="UniProtKB-UniRule"/>
</dbReference>
<evidence type="ECO:0000256" key="6">
    <source>
        <dbReference type="HAMAP-Rule" id="MF_01161"/>
    </source>
</evidence>
<dbReference type="InterPro" id="IPR012795">
    <property type="entry name" value="tRNA_Ile_lys_synt_N"/>
</dbReference>
<keyword evidence="2 6" id="KW-0819">tRNA processing</keyword>
<comment type="domain">
    <text evidence="6">The N-terminal region contains the highly conserved SGGXDS motif, predicted to be a P-loop motif involved in ATP binding.</text>
</comment>
<dbReference type="PANTHER" id="PTHR43033">
    <property type="entry name" value="TRNA(ILE)-LYSIDINE SYNTHASE-RELATED"/>
    <property type="match status" value="1"/>
</dbReference>
<comment type="similarity">
    <text evidence="6">Belongs to the tRNA(Ile)-lysidine synthase family.</text>
</comment>
<reference evidence="8 9" key="1">
    <citation type="submission" date="2018-04" db="EMBL/GenBank/DDBJ databases">
        <title>Novel Campyloabacter and Helicobacter Species and Strains.</title>
        <authorList>
            <person name="Mannion A.J."/>
            <person name="Shen Z."/>
            <person name="Fox J.G."/>
        </authorList>
    </citation>
    <scope>NUCLEOTIDE SEQUENCE [LARGE SCALE GENOMIC DNA]</scope>
    <source>
        <strain evidence="8 9">MIT 98-6070</strain>
    </source>
</reference>
<dbReference type="EMBL" id="NXLR01000004">
    <property type="protein sequence ID" value="RDU60286.1"/>
    <property type="molecule type" value="Genomic_DNA"/>
</dbReference>
<dbReference type="GO" id="GO:0006400">
    <property type="term" value="P:tRNA modification"/>
    <property type="evidence" value="ECO:0007669"/>
    <property type="project" value="UniProtKB-UniRule"/>
</dbReference>
<dbReference type="AlphaFoldDB" id="A0A3D8I5J9"/>
<protein>
    <recommendedName>
        <fullName evidence="6">tRNA(Ile)-lysidine synthase</fullName>
        <ecNumber evidence="6">6.3.4.19</ecNumber>
    </recommendedName>
    <alternativeName>
        <fullName evidence="6">tRNA(Ile)-2-lysyl-cytidine synthase</fullName>
    </alternativeName>
    <alternativeName>
        <fullName evidence="6">tRNA(Ile)-lysidine synthetase</fullName>
    </alternativeName>
</protein>
<dbReference type="SUPFAM" id="SSF52402">
    <property type="entry name" value="Adenine nucleotide alpha hydrolases-like"/>
    <property type="match status" value="1"/>
</dbReference>
<dbReference type="CDD" id="cd01992">
    <property type="entry name" value="TilS_N"/>
    <property type="match status" value="1"/>
</dbReference>
<dbReference type="InterPro" id="IPR012094">
    <property type="entry name" value="tRNA_Ile_lys_synt"/>
</dbReference>
<dbReference type="EC" id="6.3.4.19" evidence="6"/>
<dbReference type="Pfam" id="PF01171">
    <property type="entry name" value="ATP_bind_3"/>
    <property type="match status" value="1"/>
</dbReference>
<dbReference type="InterPro" id="IPR014729">
    <property type="entry name" value="Rossmann-like_a/b/a_fold"/>
</dbReference>
<evidence type="ECO:0000313" key="8">
    <source>
        <dbReference type="EMBL" id="RDU60286.1"/>
    </source>
</evidence>